<protein>
    <submittedName>
        <fullName evidence="1">Glucosamine-6-phosphate deaminase</fullName>
    </submittedName>
</protein>
<sequence>MSPFSYDLHTISTFRDRAACERARTISRAELTSHPNPDFRIRVVDDPAEFYRQFADDLVGRIRAGRDAGRPVVLILPVGPMPQFELAAKLINSERLSLAHVHTFNMDEYADQDGNTAPVSWPGSFQRAMWESFFARIDAALRPPEDQIHFPTTDALPSYSARIDDLGGADACYGGIGWGGHIAFWEPHLADEFGGDLDAYRAAGARLVDLHPMTVMQNALHSFGGDWSWVPPRANTIGPREILGAAHRSFWLDGDLGGGHSWQRFIARLVAHGPVDPYVPGSLLQETRADYTLLGSVADDVAIAMA</sequence>
<dbReference type="Proteomes" id="UP000181980">
    <property type="component" value="Unassembled WGS sequence"/>
</dbReference>
<dbReference type="PANTHER" id="PTHR11280">
    <property type="entry name" value="GLUCOSAMINE-6-PHOSPHATE ISOMERASE"/>
    <property type="match status" value="1"/>
</dbReference>
<dbReference type="GO" id="GO:0042802">
    <property type="term" value="F:identical protein binding"/>
    <property type="evidence" value="ECO:0007669"/>
    <property type="project" value="TreeGrafter"/>
</dbReference>
<dbReference type="EMBL" id="FNUC01000004">
    <property type="protein sequence ID" value="SEF17982.1"/>
    <property type="molecule type" value="Genomic_DNA"/>
</dbReference>
<dbReference type="PANTHER" id="PTHR11280:SF5">
    <property type="entry name" value="GLUCOSAMINE-6-PHOSPHATE ISOMERASE"/>
    <property type="match status" value="1"/>
</dbReference>
<keyword evidence="2" id="KW-1185">Reference proteome</keyword>
<proteinExistence type="predicted"/>
<reference evidence="2" key="1">
    <citation type="submission" date="2016-10" db="EMBL/GenBank/DDBJ databases">
        <authorList>
            <person name="Varghese N."/>
            <person name="Submissions S."/>
        </authorList>
    </citation>
    <scope>NUCLEOTIDE SEQUENCE [LARGE SCALE GENOMIC DNA]</scope>
    <source>
        <strain evidence="2">DSM 45237</strain>
    </source>
</reference>
<dbReference type="InterPro" id="IPR004547">
    <property type="entry name" value="Glucosamine6P_isomerase"/>
</dbReference>
<dbReference type="RefSeq" id="WP_069114297.1">
    <property type="nucleotide sequence ID" value="NZ_FNUC01000004.1"/>
</dbReference>
<dbReference type="GO" id="GO:0019262">
    <property type="term" value="P:N-acetylneuraminate catabolic process"/>
    <property type="evidence" value="ECO:0007669"/>
    <property type="project" value="TreeGrafter"/>
</dbReference>
<dbReference type="GO" id="GO:0004342">
    <property type="term" value="F:glucosamine-6-phosphate deaminase activity"/>
    <property type="evidence" value="ECO:0007669"/>
    <property type="project" value="InterPro"/>
</dbReference>
<organism evidence="1 2">
    <name type="scientific">Jiangella alba</name>
    <dbReference type="NCBI Taxonomy" id="561176"/>
    <lineage>
        <taxon>Bacteria</taxon>
        <taxon>Bacillati</taxon>
        <taxon>Actinomycetota</taxon>
        <taxon>Actinomycetes</taxon>
        <taxon>Jiangellales</taxon>
        <taxon>Jiangellaceae</taxon>
        <taxon>Jiangella</taxon>
    </lineage>
</organism>
<name>A0A1H5PVU6_9ACTN</name>
<dbReference type="GO" id="GO:0005737">
    <property type="term" value="C:cytoplasm"/>
    <property type="evidence" value="ECO:0007669"/>
    <property type="project" value="TreeGrafter"/>
</dbReference>
<dbReference type="STRING" id="561176.SAMN04488561_6157"/>
<dbReference type="InterPro" id="IPR037171">
    <property type="entry name" value="NagB/RpiA_transferase-like"/>
</dbReference>
<dbReference type="AlphaFoldDB" id="A0A1H5PVU6"/>
<gene>
    <name evidence="1" type="ORF">SAMN04488561_6157</name>
</gene>
<dbReference type="GO" id="GO:0006043">
    <property type="term" value="P:glucosamine catabolic process"/>
    <property type="evidence" value="ECO:0007669"/>
    <property type="project" value="TreeGrafter"/>
</dbReference>
<evidence type="ECO:0000313" key="1">
    <source>
        <dbReference type="EMBL" id="SEF17982.1"/>
    </source>
</evidence>
<accession>A0A1H5PVU6</accession>
<dbReference type="SUPFAM" id="SSF100950">
    <property type="entry name" value="NagB/RpiA/CoA transferase-like"/>
    <property type="match status" value="1"/>
</dbReference>
<evidence type="ECO:0000313" key="2">
    <source>
        <dbReference type="Proteomes" id="UP000181980"/>
    </source>
</evidence>
<dbReference type="GO" id="GO:0006046">
    <property type="term" value="P:N-acetylglucosamine catabolic process"/>
    <property type="evidence" value="ECO:0007669"/>
    <property type="project" value="TreeGrafter"/>
</dbReference>
<dbReference type="Gene3D" id="3.40.50.1360">
    <property type="match status" value="1"/>
</dbReference>